<sequence length="83" mass="8888">MFKVKCVCDCVSVSLSAGAPARACLSVRRVCGSVGVQRDGEFLLEKPFLQASGEMERKALECRSHRDDGILSVCSGTGPCSEY</sequence>
<accession>A0A9Q1IZY4</accession>
<proteinExistence type="predicted"/>
<evidence type="ECO:0000313" key="2">
    <source>
        <dbReference type="Proteomes" id="UP001152622"/>
    </source>
</evidence>
<evidence type="ECO:0000313" key="1">
    <source>
        <dbReference type="EMBL" id="KAJ8359775.1"/>
    </source>
</evidence>
<reference evidence="1" key="1">
    <citation type="journal article" date="2023" name="Science">
        <title>Genome structures resolve the early diversification of teleost fishes.</title>
        <authorList>
            <person name="Parey E."/>
            <person name="Louis A."/>
            <person name="Montfort J."/>
            <person name="Bouchez O."/>
            <person name="Roques C."/>
            <person name="Iampietro C."/>
            <person name="Lluch J."/>
            <person name="Castinel A."/>
            <person name="Donnadieu C."/>
            <person name="Desvignes T."/>
            <person name="Floi Bucao C."/>
            <person name="Jouanno E."/>
            <person name="Wen M."/>
            <person name="Mejri S."/>
            <person name="Dirks R."/>
            <person name="Jansen H."/>
            <person name="Henkel C."/>
            <person name="Chen W.J."/>
            <person name="Zahm M."/>
            <person name="Cabau C."/>
            <person name="Klopp C."/>
            <person name="Thompson A.W."/>
            <person name="Robinson-Rechavi M."/>
            <person name="Braasch I."/>
            <person name="Lecointre G."/>
            <person name="Bobe J."/>
            <person name="Postlethwait J.H."/>
            <person name="Berthelot C."/>
            <person name="Roest Crollius H."/>
            <person name="Guiguen Y."/>
        </authorList>
    </citation>
    <scope>NUCLEOTIDE SEQUENCE</scope>
    <source>
        <strain evidence="1">WJC10195</strain>
    </source>
</reference>
<name>A0A9Q1IZY4_SYNKA</name>
<organism evidence="1 2">
    <name type="scientific">Synaphobranchus kaupii</name>
    <name type="common">Kaup's arrowtooth eel</name>
    <dbReference type="NCBI Taxonomy" id="118154"/>
    <lineage>
        <taxon>Eukaryota</taxon>
        <taxon>Metazoa</taxon>
        <taxon>Chordata</taxon>
        <taxon>Craniata</taxon>
        <taxon>Vertebrata</taxon>
        <taxon>Euteleostomi</taxon>
        <taxon>Actinopterygii</taxon>
        <taxon>Neopterygii</taxon>
        <taxon>Teleostei</taxon>
        <taxon>Anguilliformes</taxon>
        <taxon>Synaphobranchidae</taxon>
        <taxon>Synaphobranchus</taxon>
    </lineage>
</organism>
<dbReference type="AlphaFoldDB" id="A0A9Q1IZY4"/>
<comment type="caution">
    <text evidence="1">The sequence shown here is derived from an EMBL/GenBank/DDBJ whole genome shotgun (WGS) entry which is preliminary data.</text>
</comment>
<gene>
    <name evidence="1" type="ORF">SKAU_G00163000</name>
</gene>
<keyword evidence="2" id="KW-1185">Reference proteome</keyword>
<protein>
    <submittedName>
        <fullName evidence="1">Uncharacterized protein</fullName>
    </submittedName>
</protein>
<dbReference type="Proteomes" id="UP001152622">
    <property type="component" value="Chromosome 5"/>
</dbReference>
<dbReference type="EMBL" id="JAINUF010000005">
    <property type="protein sequence ID" value="KAJ8359775.1"/>
    <property type="molecule type" value="Genomic_DNA"/>
</dbReference>